<reference evidence="1 2" key="1">
    <citation type="submission" date="2019-11" db="EMBL/GenBank/DDBJ databases">
        <title>Whole genome sequence of Oryza granulata.</title>
        <authorList>
            <person name="Li W."/>
        </authorList>
    </citation>
    <scope>NUCLEOTIDE SEQUENCE [LARGE SCALE GENOMIC DNA]</scope>
    <source>
        <strain evidence="2">cv. Menghai</strain>
        <tissue evidence="1">Leaf</tissue>
    </source>
</reference>
<gene>
    <name evidence="1" type="ORF">E2562_024632</name>
</gene>
<accession>A0A6G1DMV3</accession>
<sequence length="70" mass="7679">MDGNTILLPMHVIKMLDDIAKNQKQKAAVVESLAEDSDKVCFVVDSEDSDEVRIVVDSLASDTEVLDSQN</sequence>
<protein>
    <submittedName>
        <fullName evidence="1">Uncharacterized protein</fullName>
    </submittedName>
</protein>
<dbReference type="EMBL" id="SPHZ02000006">
    <property type="protein sequence ID" value="KAF0913766.1"/>
    <property type="molecule type" value="Genomic_DNA"/>
</dbReference>
<dbReference type="Proteomes" id="UP000479710">
    <property type="component" value="Unassembled WGS sequence"/>
</dbReference>
<keyword evidence="2" id="KW-1185">Reference proteome</keyword>
<comment type="caution">
    <text evidence="1">The sequence shown here is derived from an EMBL/GenBank/DDBJ whole genome shotgun (WGS) entry which is preliminary data.</text>
</comment>
<name>A0A6G1DMV3_9ORYZ</name>
<proteinExistence type="predicted"/>
<dbReference type="AlphaFoldDB" id="A0A6G1DMV3"/>
<organism evidence="1 2">
    <name type="scientific">Oryza meyeriana var. granulata</name>
    <dbReference type="NCBI Taxonomy" id="110450"/>
    <lineage>
        <taxon>Eukaryota</taxon>
        <taxon>Viridiplantae</taxon>
        <taxon>Streptophyta</taxon>
        <taxon>Embryophyta</taxon>
        <taxon>Tracheophyta</taxon>
        <taxon>Spermatophyta</taxon>
        <taxon>Magnoliopsida</taxon>
        <taxon>Liliopsida</taxon>
        <taxon>Poales</taxon>
        <taxon>Poaceae</taxon>
        <taxon>BOP clade</taxon>
        <taxon>Oryzoideae</taxon>
        <taxon>Oryzeae</taxon>
        <taxon>Oryzinae</taxon>
        <taxon>Oryza</taxon>
        <taxon>Oryza meyeriana</taxon>
    </lineage>
</organism>
<evidence type="ECO:0000313" key="1">
    <source>
        <dbReference type="EMBL" id="KAF0913766.1"/>
    </source>
</evidence>
<evidence type="ECO:0000313" key="2">
    <source>
        <dbReference type="Proteomes" id="UP000479710"/>
    </source>
</evidence>